<gene>
    <name evidence="2" type="ORF">GKIL_1119</name>
</gene>
<proteinExistence type="predicted"/>
<dbReference type="Proteomes" id="UP000017396">
    <property type="component" value="Chromosome"/>
</dbReference>
<feature type="region of interest" description="Disordered" evidence="1">
    <location>
        <begin position="1"/>
        <end position="22"/>
    </location>
</feature>
<protein>
    <submittedName>
        <fullName evidence="2">Uncharacterized protein</fullName>
    </submittedName>
</protein>
<evidence type="ECO:0000313" key="2">
    <source>
        <dbReference type="EMBL" id="AGY57365.1"/>
    </source>
</evidence>
<dbReference type="KEGG" id="glj:GKIL_1119"/>
<dbReference type="HOGENOM" id="CLU_2935002_0_0_3"/>
<name>U5QI95_GLOK1</name>
<reference evidence="2 3" key="1">
    <citation type="journal article" date="2013" name="PLoS ONE">
        <title>Cultivation and Complete Genome Sequencing of Gloeobacter kilaueensis sp. nov., from a Lava Cave in Kilauea Caldera, Hawai'i.</title>
        <authorList>
            <person name="Saw J.H."/>
            <person name="Schatz M."/>
            <person name="Brown M.V."/>
            <person name="Kunkel D.D."/>
            <person name="Foster J.S."/>
            <person name="Shick H."/>
            <person name="Christensen S."/>
            <person name="Hou S."/>
            <person name="Wan X."/>
            <person name="Donachie S.P."/>
        </authorList>
    </citation>
    <scope>NUCLEOTIDE SEQUENCE [LARGE SCALE GENOMIC DNA]</scope>
    <source>
        <strain evidence="3">JS</strain>
    </source>
</reference>
<dbReference type="RefSeq" id="WP_023172436.1">
    <property type="nucleotide sequence ID" value="NC_022600.1"/>
</dbReference>
<keyword evidence="3" id="KW-1185">Reference proteome</keyword>
<accession>U5QI95</accession>
<evidence type="ECO:0000313" key="3">
    <source>
        <dbReference type="Proteomes" id="UP000017396"/>
    </source>
</evidence>
<dbReference type="OrthoDB" id="9948288at2"/>
<dbReference type="EMBL" id="CP003587">
    <property type="protein sequence ID" value="AGY57365.1"/>
    <property type="molecule type" value="Genomic_DNA"/>
</dbReference>
<dbReference type="AlphaFoldDB" id="U5QI95"/>
<organism evidence="2 3">
    <name type="scientific">Gloeobacter kilaueensis (strain ATCC BAA-2537 / CCAP 1431/1 / ULC 316 / JS1)</name>
    <dbReference type="NCBI Taxonomy" id="1183438"/>
    <lineage>
        <taxon>Bacteria</taxon>
        <taxon>Bacillati</taxon>
        <taxon>Cyanobacteriota</taxon>
        <taxon>Cyanophyceae</taxon>
        <taxon>Gloeobacterales</taxon>
        <taxon>Gloeobacteraceae</taxon>
        <taxon>Gloeobacter</taxon>
    </lineage>
</organism>
<sequence length="60" mass="6921">MSHPNFSNDDRNPDQPEQDESQIKYLFMRGDQFLHRAAVSRLERIYGSACAPESELPPDL</sequence>
<dbReference type="STRING" id="1183438.GKIL_1119"/>
<evidence type="ECO:0000256" key="1">
    <source>
        <dbReference type="SAM" id="MobiDB-lite"/>
    </source>
</evidence>